<evidence type="ECO:0000256" key="1">
    <source>
        <dbReference type="SAM" id="MobiDB-lite"/>
    </source>
</evidence>
<feature type="region of interest" description="Disordered" evidence="1">
    <location>
        <begin position="95"/>
        <end position="118"/>
    </location>
</feature>
<sequence>MPHSLTPSLGEIVGFGSPWTVYRGPGKKDFAQRAQQGMIVGIGEETKGYRVYLPKDKAVVSTQHVRNIETLDKAQNENMQNLYLQDNEAEAEKETAGDAAVAVSSSKKKSRQRKKKGYAIEPHVTRSVARQAEERAVVGLLSSLLQLTRVRDA</sequence>
<organism evidence="3 4">
    <name type="scientific">Phytophthora fragariaefolia</name>
    <dbReference type="NCBI Taxonomy" id="1490495"/>
    <lineage>
        <taxon>Eukaryota</taxon>
        <taxon>Sar</taxon>
        <taxon>Stramenopiles</taxon>
        <taxon>Oomycota</taxon>
        <taxon>Peronosporomycetes</taxon>
        <taxon>Peronosporales</taxon>
        <taxon>Peronosporaceae</taxon>
        <taxon>Phytophthora</taxon>
    </lineage>
</organism>
<protein>
    <submittedName>
        <fullName evidence="3">Unnamed protein product</fullName>
    </submittedName>
</protein>
<feature type="domain" description="Retroviral polymerase SH3-like" evidence="2">
    <location>
        <begin position="27"/>
        <end position="73"/>
    </location>
</feature>
<comment type="caution">
    <text evidence="3">The sequence shown here is derived from an EMBL/GenBank/DDBJ whole genome shotgun (WGS) entry which is preliminary data.</text>
</comment>
<accession>A0A9W6YD60</accession>
<feature type="compositionally biased region" description="Basic residues" evidence="1">
    <location>
        <begin position="106"/>
        <end position="117"/>
    </location>
</feature>
<evidence type="ECO:0000313" key="3">
    <source>
        <dbReference type="EMBL" id="GMF58856.1"/>
    </source>
</evidence>
<proteinExistence type="predicted"/>
<evidence type="ECO:0000259" key="2">
    <source>
        <dbReference type="Pfam" id="PF25597"/>
    </source>
</evidence>
<dbReference type="AlphaFoldDB" id="A0A9W6YD60"/>
<dbReference type="InterPro" id="IPR057670">
    <property type="entry name" value="SH3_retrovirus"/>
</dbReference>
<name>A0A9W6YD60_9STRA</name>
<dbReference type="EMBL" id="BSXT01004758">
    <property type="protein sequence ID" value="GMF58856.1"/>
    <property type="molecule type" value="Genomic_DNA"/>
</dbReference>
<dbReference type="OrthoDB" id="413361at2759"/>
<reference evidence="3" key="1">
    <citation type="submission" date="2023-04" db="EMBL/GenBank/DDBJ databases">
        <title>Phytophthora fragariaefolia NBRC 109709.</title>
        <authorList>
            <person name="Ichikawa N."/>
            <person name="Sato H."/>
            <person name="Tonouchi N."/>
        </authorList>
    </citation>
    <scope>NUCLEOTIDE SEQUENCE</scope>
    <source>
        <strain evidence="3">NBRC 109709</strain>
    </source>
</reference>
<dbReference type="Pfam" id="PF25597">
    <property type="entry name" value="SH3_retrovirus"/>
    <property type="match status" value="1"/>
</dbReference>
<evidence type="ECO:0000313" key="4">
    <source>
        <dbReference type="Proteomes" id="UP001165121"/>
    </source>
</evidence>
<keyword evidence="4" id="KW-1185">Reference proteome</keyword>
<dbReference type="Proteomes" id="UP001165121">
    <property type="component" value="Unassembled WGS sequence"/>
</dbReference>
<gene>
    <name evidence="3" type="ORF">Pfra01_002537900</name>
</gene>